<dbReference type="Gene3D" id="2.40.30.10">
    <property type="entry name" value="Translation factors"/>
    <property type="match status" value="1"/>
</dbReference>
<dbReference type="Proteomes" id="UP000054097">
    <property type="component" value="Unassembled WGS sequence"/>
</dbReference>
<dbReference type="HAMAP" id="MF_00071">
    <property type="entry name" value="LepA"/>
    <property type="match status" value="1"/>
</dbReference>
<dbReference type="Gene3D" id="3.30.70.870">
    <property type="entry name" value="Elongation Factor G (Translational Gtpase), domain 3"/>
    <property type="match status" value="1"/>
</dbReference>
<protein>
    <recommendedName>
        <fullName evidence="10">Tr-type G domain-containing protein</fullName>
    </recommendedName>
</protein>
<name>A0A0C3BBR5_SERVB</name>
<dbReference type="FunFam" id="3.30.70.2570:FF:000001">
    <property type="entry name" value="Translation factor GUF1, mitochondrial"/>
    <property type="match status" value="1"/>
</dbReference>
<dbReference type="GO" id="GO:0006412">
    <property type="term" value="P:translation"/>
    <property type="evidence" value="ECO:0007669"/>
    <property type="project" value="UniProtKB-KW"/>
</dbReference>
<evidence type="ECO:0000256" key="6">
    <source>
        <dbReference type="ARBA" id="ARBA00023128"/>
    </source>
</evidence>
<evidence type="ECO:0000256" key="9">
    <source>
        <dbReference type="HAMAP-Rule" id="MF_03137"/>
    </source>
</evidence>
<dbReference type="PROSITE" id="PS51722">
    <property type="entry name" value="G_TR_2"/>
    <property type="match status" value="1"/>
</dbReference>
<dbReference type="GO" id="GO:0005759">
    <property type="term" value="C:mitochondrial matrix"/>
    <property type="evidence" value="ECO:0007669"/>
    <property type="project" value="UniProtKB-UniRule"/>
</dbReference>
<keyword evidence="6 9" id="KW-0496">Mitochondrion</keyword>
<evidence type="ECO:0000256" key="5">
    <source>
        <dbReference type="ARBA" id="ARBA00022917"/>
    </source>
</evidence>
<dbReference type="InterPro" id="IPR038363">
    <property type="entry name" value="LepA_C_sf"/>
</dbReference>
<dbReference type="GO" id="GO:0005743">
    <property type="term" value="C:mitochondrial inner membrane"/>
    <property type="evidence" value="ECO:0007669"/>
    <property type="project" value="UniProtKB-SubCell"/>
</dbReference>
<keyword evidence="7 9" id="KW-0342">GTP-binding</keyword>
<dbReference type="CDD" id="cd03699">
    <property type="entry name" value="EF4_II"/>
    <property type="match status" value="1"/>
</dbReference>
<comment type="similarity">
    <text evidence="9">Belongs to the GTP-binding elongation factor family. LepA subfamily.</text>
</comment>
<comment type="catalytic activity">
    <reaction evidence="9">
        <text>GTP + H2O = GDP + phosphate + H(+)</text>
        <dbReference type="Rhea" id="RHEA:19669"/>
        <dbReference type="ChEBI" id="CHEBI:15377"/>
        <dbReference type="ChEBI" id="CHEBI:15378"/>
        <dbReference type="ChEBI" id="CHEBI:37565"/>
        <dbReference type="ChEBI" id="CHEBI:43474"/>
        <dbReference type="ChEBI" id="CHEBI:58189"/>
        <dbReference type="EC" id="3.6.5.n1"/>
    </reaction>
</comment>
<dbReference type="OrthoDB" id="1074at2759"/>
<dbReference type="PANTHER" id="PTHR43512">
    <property type="entry name" value="TRANSLATION FACTOR GUF1-RELATED"/>
    <property type="match status" value="1"/>
</dbReference>
<gene>
    <name evidence="11" type="ORF">M408DRAFT_135126</name>
</gene>
<dbReference type="InterPro" id="IPR004161">
    <property type="entry name" value="EFTu-like_2"/>
</dbReference>
<dbReference type="NCBIfam" id="TIGR01393">
    <property type="entry name" value="lepA"/>
    <property type="match status" value="1"/>
</dbReference>
<dbReference type="GO" id="GO:0097177">
    <property type="term" value="F:mitochondrial ribosome binding"/>
    <property type="evidence" value="ECO:0007669"/>
    <property type="project" value="TreeGrafter"/>
</dbReference>
<dbReference type="GO" id="GO:0045727">
    <property type="term" value="P:positive regulation of translation"/>
    <property type="evidence" value="ECO:0007669"/>
    <property type="project" value="UniProtKB-UniRule"/>
</dbReference>
<evidence type="ECO:0000256" key="4">
    <source>
        <dbReference type="ARBA" id="ARBA00022801"/>
    </source>
</evidence>
<dbReference type="Pfam" id="PF06421">
    <property type="entry name" value="LepA_C"/>
    <property type="match status" value="1"/>
</dbReference>
<dbReference type="FunFam" id="2.40.30.10:FF:000015">
    <property type="entry name" value="Translation factor GUF1, mitochondrial"/>
    <property type="match status" value="1"/>
</dbReference>
<evidence type="ECO:0000256" key="7">
    <source>
        <dbReference type="ARBA" id="ARBA00023134"/>
    </source>
</evidence>
<dbReference type="Gene3D" id="3.40.50.300">
    <property type="entry name" value="P-loop containing nucleotide triphosphate hydrolases"/>
    <property type="match status" value="1"/>
</dbReference>
<dbReference type="EMBL" id="KN824291">
    <property type="protein sequence ID" value="KIM28901.1"/>
    <property type="molecule type" value="Genomic_DNA"/>
</dbReference>
<keyword evidence="8 9" id="KW-0472">Membrane</keyword>
<dbReference type="PROSITE" id="PS00301">
    <property type="entry name" value="G_TR_1"/>
    <property type="match status" value="1"/>
</dbReference>
<feature type="binding site" evidence="9">
    <location>
        <begin position="125"/>
        <end position="128"/>
    </location>
    <ligand>
        <name>GTP</name>
        <dbReference type="ChEBI" id="CHEBI:37565"/>
    </ligand>
</feature>
<dbReference type="HOGENOM" id="CLU_009995_3_3_1"/>
<dbReference type="Pfam" id="PF03144">
    <property type="entry name" value="GTP_EFTU_D2"/>
    <property type="match status" value="1"/>
</dbReference>
<dbReference type="Gene3D" id="3.30.70.240">
    <property type="match status" value="1"/>
</dbReference>
<reference evidence="12" key="2">
    <citation type="submission" date="2015-01" db="EMBL/GenBank/DDBJ databases">
        <title>Evolutionary Origins and Diversification of the Mycorrhizal Mutualists.</title>
        <authorList>
            <consortium name="DOE Joint Genome Institute"/>
            <consortium name="Mycorrhizal Genomics Consortium"/>
            <person name="Kohler A."/>
            <person name="Kuo A."/>
            <person name="Nagy L.G."/>
            <person name="Floudas D."/>
            <person name="Copeland A."/>
            <person name="Barry K.W."/>
            <person name="Cichocki N."/>
            <person name="Veneault-Fourrey C."/>
            <person name="LaButti K."/>
            <person name="Lindquist E.A."/>
            <person name="Lipzen A."/>
            <person name="Lundell T."/>
            <person name="Morin E."/>
            <person name="Murat C."/>
            <person name="Riley R."/>
            <person name="Ohm R."/>
            <person name="Sun H."/>
            <person name="Tunlid A."/>
            <person name="Henrissat B."/>
            <person name="Grigoriev I.V."/>
            <person name="Hibbett D.S."/>
            <person name="Martin F."/>
        </authorList>
    </citation>
    <scope>NUCLEOTIDE SEQUENCE [LARGE SCALE GENOMIC DNA]</scope>
    <source>
        <strain evidence="12">MAFF 305830</strain>
    </source>
</reference>
<dbReference type="CDD" id="cd16260">
    <property type="entry name" value="EF4_III"/>
    <property type="match status" value="1"/>
</dbReference>
<comment type="similarity">
    <text evidence="1">Belongs to the TRAFAC class translation factor GTPase superfamily. Classic translation factor GTPase family. LepA subfamily.</text>
</comment>
<comment type="caution">
    <text evidence="9">Lacks conserved residue(s) required for the propagation of feature annotation.</text>
</comment>
<comment type="function">
    <text evidence="9">Promotes mitochondrial protein synthesis. May act as a fidelity factor of the translation reaction, by catalyzing a one-codon backward translocation of tRNAs on improperly translocated ribosomes. Binds to mitochondrial ribosomes in a GTP-dependent manner.</text>
</comment>
<dbReference type="FunFam" id="3.30.70.870:FF:000004">
    <property type="entry name" value="Translation factor GUF1, mitochondrial"/>
    <property type="match status" value="1"/>
</dbReference>
<dbReference type="SUPFAM" id="SSF52540">
    <property type="entry name" value="P-loop containing nucleoside triphosphate hydrolases"/>
    <property type="match status" value="1"/>
</dbReference>
<dbReference type="CDD" id="cd03709">
    <property type="entry name" value="lepA_C"/>
    <property type="match status" value="1"/>
</dbReference>
<dbReference type="InterPro" id="IPR005225">
    <property type="entry name" value="Small_GTP-bd"/>
</dbReference>
<keyword evidence="2 9" id="KW-0547">Nucleotide-binding</keyword>
<feature type="domain" description="Tr-type G" evidence="10">
    <location>
        <begin position="1"/>
        <end position="178"/>
    </location>
</feature>
<evidence type="ECO:0000256" key="8">
    <source>
        <dbReference type="ARBA" id="ARBA00023136"/>
    </source>
</evidence>
<dbReference type="InterPro" id="IPR000640">
    <property type="entry name" value="EFG_V-like"/>
</dbReference>
<feature type="binding site" evidence="9">
    <location>
        <begin position="71"/>
        <end position="75"/>
    </location>
    <ligand>
        <name>GTP</name>
        <dbReference type="ChEBI" id="CHEBI:37565"/>
    </ligand>
</feature>
<accession>A0A0C3BBR5</accession>
<evidence type="ECO:0000256" key="2">
    <source>
        <dbReference type="ARBA" id="ARBA00022741"/>
    </source>
</evidence>
<evidence type="ECO:0000313" key="12">
    <source>
        <dbReference type="Proteomes" id="UP000054097"/>
    </source>
</evidence>
<evidence type="ECO:0000259" key="10">
    <source>
        <dbReference type="PROSITE" id="PS51722"/>
    </source>
</evidence>
<dbReference type="NCBIfam" id="TIGR00231">
    <property type="entry name" value="small_GTP"/>
    <property type="match status" value="1"/>
</dbReference>
<reference evidence="11 12" key="1">
    <citation type="submission" date="2014-04" db="EMBL/GenBank/DDBJ databases">
        <authorList>
            <consortium name="DOE Joint Genome Institute"/>
            <person name="Kuo A."/>
            <person name="Zuccaro A."/>
            <person name="Kohler A."/>
            <person name="Nagy L.G."/>
            <person name="Floudas D."/>
            <person name="Copeland A."/>
            <person name="Barry K.W."/>
            <person name="Cichocki N."/>
            <person name="Veneault-Fourrey C."/>
            <person name="LaButti K."/>
            <person name="Lindquist E.A."/>
            <person name="Lipzen A."/>
            <person name="Lundell T."/>
            <person name="Morin E."/>
            <person name="Murat C."/>
            <person name="Sun H."/>
            <person name="Tunlid A."/>
            <person name="Henrissat B."/>
            <person name="Grigoriev I.V."/>
            <person name="Hibbett D.S."/>
            <person name="Martin F."/>
            <person name="Nordberg H.P."/>
            <person name="Cantor M.N."/>
            <person name="Hua S.X."/>
        </authorList>
    </citation>
    <scope>NUCLEOTIDE SEQUENCE [LARGE SCALE GENOMIC DNA]</scope>
    <source>
        <strain evidence="11 12">MAFF 305830</strain>
    </source>
</reference>
<dbReference type="SUPFAM" id="SSF54980">
    <property type="entry name" value="EF-G C-terminal domain-like"/>
    <property type="match status" value="2"/>
</dbReference>
<keyword evidence="5 9" id="KW-0648">Protein biosynthesis</keyword>
<dbReference type="InterPro" id="IPR013842">
    <property type="entry name" value="LepA_CTD"/>
</dbReference>
<organism evidence="11 12">
    <name type="scientific">Serendipita vermifera MAFF 305830</name>
    <dbReference type="NCBI Taxonomy" id="933852"/>
    <lineage>
        <taxon>Eukaryota</taxon>
        <taxon>Fungi</taxon>
        <taxon>Dikarya</taxon>
        <taxon>Basidiomycota</taxon>
        <taxon>Agaricomycotina</taxon>
        <taxon>Agaricomycetes</taxon>
        <taxon>Sebacinales</taxon>
        <taxon>Serendipitaceae</taxon>
        <taxon>Serendipita</taxon>
    </lineage>
</organism>
<dbReference type="AlphaFoldDB" id="A0A0C3BBR5"/>
<dbReference type="InterPro" id="IPR027417">
    <property type="entry name" value="P-loop_NTPase"/>
</dbReference>
<dbReference type="InterPro" id="IPR009000">
    <property type="entry name" value="Transl_B-barrel_sf"/>
</dbReference>
<dbReference type="InterPro" id="IPR006297">
    <property type="entry name" value="EF-4"/>
</dbReference>
<dbReference type="STRING" id="933852.A0A0C3BBR5"/>
<dbReference type="SUPFAM" id="SSF50447">
    <property type="entry name" value="Translation proteins"/>
    <property type="match status" value="1"/>
</dbReference>
<keyword evidence="12" id="KW-1185">Reference proteome</keyword>
<evidence type="ECO:0000313" key="11">
    <source>
        <dbReference type="EMBL" id="KIM28901.1"/>
    </source>
</evidence>
<dbReference type="InterPro" id="IPR031157">
    <property type="entry name" value="G_TR_CS"/>
</dbReference>
<dbReference type="GO" id="GO:0005525">
    <property type="term" value="F:GTP binding"/>
    <property type="evidence" value="ECO:0007669"/>
    <property type="project" value="UniProtKB-UniRule"/>
</dbReference>
<keyword evidence="3 9" id="KW-0999">Mitochondrion inner membrane</keyword>
<dbReference type="FunFam" id="3.30.70.240:FF:000007">
    <property type="entry name" value="Translation factor GUF1, mitochondrial"/>
    <property type="match status" value="1"/>
</dbReference>
<evidence type="ECO:0000256" key="1">
    <source>
        <dbReference type="ARBA" id="ARBA00005454"/>
    </source>
</evidence>
<sequence>MLEMTDTIPRNSGAKQILDTLKVEKERGITVKAQTVTLRYTSCSSPPGKTPSATGELRKGQYQNFLLNLIDTPGHVDFSSEVIRSQAACQGALLLIDSTQGIQAQTLSVYHSAKARGLTIIPILNKIDLPASDVHRVSGQLATTFGIEPSNILHISAKSGAGVEQVLEAIVQRIPPPLANPDAPLKALLFDSYYDRFRGVVSLLSVQDGILKKGDKISSCFTKKKYEVLDLGVMHPKETPTGSLRAGQVGYVACNMKDPTDANIGDTFHHAGISVQPLLSFQPNKAMVYAGVFPFDSSDFTRLEESIKRLTLTDRSVSIQRESSTALGQGYRLGFSGTLHMDVFRQRLEDEHDASVIITAPTVPYKVLYRDGSDRTISNPTEFPDYGDPKVAEIQEPYVKANIIAPHEYMGAMIQLCAERRGESFTDLQYLDASGDHDAARVLLECRLPLGEIVTDFFDQLKGRSSGFASFDYEEHGYQASPMGKMNFLLNQRPVDALAIIVHQSASETVGRKWALKLKEVLPKQNFEIPIQATYRGKVVARETISAMRKDVTAGLYGGHFERKLKHLNKQKEGKAKLKRIGKVDLPQEAFFSLLGSTGKK</sequence>
<dbReference type="PANTHER" id="PTHR43512:SF7">
    <property type="entry name" value="TRANSLATION FACTOR GUF1, MITOCHONDRIAL"/>
    <property type="match status" value="1"/>
</dbReference>
<dbReference type="Gene3D" id="3.30.70.2570">
    <property type="entry name" value="Elongation factor 4, C-terminal domain"/>
    <property type="match status" value="1"/>
</dbReference>
<keyword evidence="4 9" id="KW-0378">Hydrolase</keyword>
<comment type="subcellular location">
    <subcellularLocation>
        <location evidence="9">Mitochondrion inner membrane</location>
        <topology evidence="9">Peripheral membrane protein</topology>
        <orientation evidence="9">Matrix side</orientation>
    </subcellularLocation>
</comment>
<dbReference type="Pfam" id="PF00679">
    <property type="entry name" value="EFG_C"/>
    <property type="match status" value="1"/>
</dbReference>
<dbReference type="GO" id="GO:0003924">
    <property type="term" value="F:GTPase activity"/>
    <property type="evidence" value="ECO:0007669"/>
    <property type="project" value="UniProtKB-UniRule"/>
</dbReference>
<dbReference type="PRINTS" id="PR00315">
    <property type="entry name" value="ELONGATNFCT"/>
</dbReference>
<dbReference type="InterPro" id="IPR000795">
    <property type="entry name" value="T_Tr_GTP-bd_dom"/>
</dbReference>
<evidence type="ECO:0000256" key="3">
    <source>
        <dbReference type="ARBA" id="ARBA00022792"/>
    </source>
</evidence>
<dbReference type="InterPro" id="IPR035654">
    <property type="entry name" value="LepA_IV"/>
</dbReference>
<dbReference type="Pfam" id="PF00009">
    <property type="entry name" value="GTP_EFTU"/>
    <property type="match status" value="1"/>
</dbReference>
<proteinExistence type="inferred from homology"/>
<dbReference type="InterPro" id="IPR035647">
    <property type="entry name" value="EFG_III/V"/>
</dbReference>